<dbReference type="Pfam" id="PF22674">
    <property type="entry name" value="C2185-like_N"/>
    <property type="match status" value="1"/>
</dbReference>
<evidence type="ECO:0000313" key="2">
    <source>
        <dbReference type="EMBL" id="MBU5436826.1"/>
    </source>
</evidence>
<dbReference type="Proteomes" id="UP000749471">
    <property type="component" value="Unassembled WGS sequence"/>
</dbReference>
<proteinExistence type="predicted"/>
<sequence>MDFIKDIKFFTPTLQLKELAILQHIENKEDTTQKELADLINAAPSMINVYINDYEEKGYIIREYISAKTVKYKITPQGINRKNYLLISYLRELLDLYKLAKENVEKFLQDIENKGYKNILLYGAGEVAETILGVIRDRQPSDITVEAIVDDNPEKWNKELLGHKIISRDEIKEYNHDAIVITSYTYEDDIRKRLEEVGYDEDRVVRFFGG</sequence>
<reference evidence="2 3" key="1">
    <citation type="submission" date="2021-06" db="EMBL/GenBank/DDBJ databases">
        <authorList>
            <person name="Sun Q."/>
            <person name="Li D."/>
        </authorList>
    </citation>
    <scope>NUCLEOTIDE SEQUENCE [LARGE SCALE GENOMIC DNA]</scope>
    <source>
        <strain evidence="2 3">MSJ-40</strain>
    </source>
</reference>
<protein>
    <submittedName>
        <fullName evidence="2">Winged helix-turn-helix transcriptional regulator</fullName>
    </submittedName>
</protein>
<evidence type="ECO:0000259" key="1">
    <source>
        <dbReference type="Pfam" id="PF22674"/>
    </source>
</evidence>
<feature type="domain" description="C2185-like N-terminal" evidence="1">
    <location>
        <begin position="120"/>
        <end position="205"/>
    </location>
</feature>
<dbReference type="Pfam" id="PF13412">
    <property type="entry name" value="HTH_24"/>
    <property type="match status" value="1"/>
</dbReference>
<name>A0ABS6E1V4_9FIRM</name>
<gene>
    <name evidence="2" type="ORF">KQI42_02330</name>
</gene>
<comment type="caution">
    <text evidence="2">The sequence shown here is derived from an EMBL/GenBank/DDBJ whole genome shotgun (WGS) entry which is preliminary data.</text>
</comment>
<organism evidence="2 3">
    <name type="scientific">Tissierella simiarum</name>
    <dbReference type="NCBI Taxonomy" id="2841534"/>
    <lineage>
        <taxon>Bacteria</taxon>
        <taxon>Bacillati</taxon>
        <taxon>Bacillota</taxon>
        <taxon>Tissierellia</taxon>
        <taxon>Tissierellales</taxon>
        <taxon>Tissierellaceae</taxon>
        <taxon>Tissierella</taxon>
    </lineage>
</organism>
<dbReference type="RefSeq" id="WP_216516304.1">
    <property type="nucleotide sequence ID" value="NZ_JAHLPM010000001.1"/>
</dbReference>
<accession>A0ABS6E1V4</accession>
<keyword evidence="3" id="KW-1185">Reference proteome</keyword>
<dbReference type="InterPro" id="IPR054601">
    <property type="entry name" value="C2185-like_N"/>
</dbReference>
<dbReference type="EMBL" id="JAHLPM010000001">
    <property type="protein sequence ID" value="MBU5436826.1"/>
    <property type="molecule type" value="Genomic_DNA"/>
</dbReference>
<evidence type="ECO:0000313" key="3">
    <source>
        <dbReference type="Proteomes" id="UP000749471"/>
    </source>
</evidence>